<evidence type="ECO:0000313" key="1">
    <source>
        <dbReference type="EMBL" id="QQA01040.1"/>
    </source>
</evidence>
<dbReference type="Proteomes" id="UP000595224">
    <property type="component" value="Chromosome"/>
</dbReference>
<sequence length="239" mass="27851">MLSFSFLSEHRRGVLLALVCVFSVCFLSAQESESESPELNPRTGFPEIVEKPFVMFNEGVSFAQITRVELIEDRSNFVRQNYLAGAYFGIQTENMMPVNSMVRIAAYYPFYHTFNGMQQFPKQTILYAFDLFAGPIIQADMWKYVRLNFAGGLHYMYQLTDEYHMHYLGLGALVGCELPVARRWTVLLNGTFTLDYPNLGENRIVQPFAYAWQYQLELGVRYSRRGENKYSYIHSRLRR</sequence>
<reference evidence="1 2" key="1">
    <citation type="submission" date="2020-11" db="EMBL/GenBank/DDBJ databases">
        <title>Treponema Peruensis nv. sp., first commensal Treponema isolated from human feces.</title>
        <authorList>
            <person name="Belkhou C."/>
            <person name="Raes J."/>
        </authorList>
    </citation>
    <scope>NUCLEOTIDE SEQUENCE [LARGE SCALE GENOMIC DNA]</scope>
    <source>
        <strain evidence="1 2">RCC2812</strain>
    </source>
</reference>
<keyword evidence="2" id="KW-1185">Reference proteome</keyword>
<dbReference type="KEGG" id="tper:IWA51_12445"/>
<proteinExistence type="predicted"/>
<accession>A0A7T3RDH0</accession>
<evidence type="ECO:0000313" key="2">
    <source>
        <dbReference type="Proteomes" id="UP000595224"/>
    </source>
</evidence>
<gene>
    <name evidence="1" type="ORF">IWA51_12445</name>
</gene>
<protein>
    <recommendedName>
        <fullName evidence="3">Outer membrane protein beta-barrel domain-containing protein</fullName>
    </recommendedName>
</protein>
<dbReference type="AlphaFoldDB" id="A0A7T3RDH0"/>
<evidence type="ECO:0008006" key="3">
    <source>
        <dbReference type="Google" id="ProtNLM"/>
    </source>
</evidence>
<dbReference type="RefSeq" id="WP_177527975.1">
    <property type="nucleotide sequence ID" value="NZ_CBCSHE010000007.1"/>
</dbReference>
<organism evidence="1 2">
    <name type="scientific">Treponema peruense</name>
    <dbReference type="NCBI Taxonomy" id="2787628"/>
    <lineage>
        <taxon>Bacteria</taxon>
        <taxon>Pseudomonadati</taxon>
        <taxon>Spirochaetota</taxon>
        <taxon>Spirochaetia</taxon>
        <taxon>Spirochaetales</taxon>
        <taxon>Treponemataceae</taxon>
        <taxon>Treponema</taxon>
    </lineage>
</organism>
<dbReference type="EMBL" id="CP064936">
    <property type="protein sequence ID" value="QQA01040.1"/>
    <property type="molecule type" value="Genomic_DNA"/>
</dbReference>
<name>A0A7T3RDH0_9SPIR</name>